<dbReference type="InterPro" id="IPR004307">
    <property type="entry name" value="TspO_MBR"/>
</dbReference>
<dbReference type="Gene3D" id="1.20.1260.100">
    <property type="entry name" value="TspO/MBR protein"/>
    <property type="match status" value="1"/>
</dbReference>
<feature type="transmembrane region" description="Helical" evidence="6">
    <location>
        <begin position="62"/>
        <end position="82"/>
    </location>
</feature>
<dbReference type="PANTHER" id="PTHR10057:SF0">
    <property type="entry name" value="TRANSLOCATOR PROTEIN"/>
    <property type="match status" value="1"/>
</dbReference>
<feature type="transmembrane region" description="Helical" evidence="6">
    <location>
        <begin position="147"/>
        <end position="167"/>
    </location>
</feature>
<dbReference type="Proteomes" id="UP000638014">
    <property type="component" value="Unassembled WGS sequence"/>
</dbReference>
<feature type="transmembrane region" description="Helical" evidence="6">
    <location>
        <begin position="118"/>
        <end position="135"/>
    </location>
</feature>
<dbReference type="PANTHER" id="PTHR10057">
    <property type="entry name" value="PERIPHERAL-TYPE BENZODIAZEPINE RECEPTOR"/>
    <property type="match status" value="1"/>
</dbReference>
<comment type="caution">
    <text evidence="7">The sequence shown here is derived from an EMBL/GenBank/DDBJ whole genome shotgun (WGS) entry which is preliminary data.</text>
</comment>
<dbReference type="EMBL" id="JACXAF010000003">
    <property type="protein sequence ID" value="MBD1388487.1"/>
    <property type="molecule type" value="Genomic_DNA"/>
</dbReference>
<dbReference type="Pfam" id="PF03073">
    <property type="entry name" value="TspO_MBR"/>
    <property type="match status" value="1"/>
</dbReference>
<evidence type="ECO:0000256" key="2">
    <source>
        <dbReference type="ARBA" id="ARBA00007524"/>
    </source>
</evidence>
<evidence type="ECO:0000256" key="6">
    <source>
        <dbReference type="SAM" id="Phobius"/>
    </source>
</evidence>
<dbReference type="AlphaFoldDB" id="A0A8J6UPI3"/>
<keyword evidence="3 6" id="KW-0812">Transmembrane</keyword>
<dbReference type="GO" id="GO:0033013">
    <property type="term" value="P:tetrapyrrole metabolic process"/>
    <property type="evidence" value="ECO:0007669"/>
    <property type="project" value="UniProtKB-ARBA"/>
</dbReference>
<dbReference type="RefSeq" id="WP_191143591.1">
    <property type="nucleotide sequence ID" value="NZ_JACXAF010000003.1"/>
</dbReference>
<accession>A0A8J6UPI3</accession>
<dbReference type="FunFam" id="1.20.1260.100:FF:000001">
    <property type="entry name" value="translocator protein 2"/>
    <property type="match status" value="1"/>
</dbReference>
<evidence type="ECO:0000313" key="7">
    <source>
        <dbReference type="EMBL" id="MBD1388487.1"/>
    </source>
</evidence>
<evidence type="ECO:0000256" key="5">
    <source>
        <dbReference type="ARBA" id="ARBA00023136"/>
    </source>
</evidence>
<dbReference type="PIRSF" id="PIRSF005859">
    <property type="entry name" value="PBR"/>
    <property type="match status" value="1"/>
</dbReference>
<gene>
    <name evidence="7" type="ORF">IC617_03515</name>
</gene>
<keyword evidence="5 6" id="KW-0472">Membrane</keyword>
<evidence type="ECO:0000256" key="4">
    <source>
        <dbReference type="ARBA" id="ARBA00022989"/>
    </source>
</evidence>
<evidence type="ECO:0000256" key="3">
    <source>
        <dbReference type="ARBA" id="ARBA00022692"/>
    </source>
</evidence>
<keyword evidence="8" id="KW-1185">Reference proteome</keyword>
<feature type="transmembrane region" description="Helical" evidence="6">
    <location>
        <begin position="94"/>
        <end position="112"/>
    </location>
</feature>
<sequence length="174" mass="19853">MAITAQHLNHQQRPSGKQQALVLLAFVGLCHLVSFIGAIASINSREFYAMLTQPWWSPPGWVFGPVWLTLYTMMAISAWLIWRQHAQPMRQSALTLFLVHLLPNALWSWLFFAWQLGAASLVNIIILWLLIVAVLRRFAAINKVAALLLVPYLAWVSFAAVLNFWLWQHNPALL</sequence>
<proteinExistence type="inferred from homology"/>
<name>A0A8J6UPI3_9GAMM</name>
<dbReference type="GO" id="GO:0016020">
    <property type="term" value="C:membrane"/>
    <property type="evidence" value="ECO:0007669"/>
    <property type="project" value="UniProtKB-SubCell"/>
</dbReference>
<evidence type="ECO:0000313" key="8">
    <source>
        <dbReference type="Proteomes" id="UP000638014"/>
    </source>
</evidence>
<feature type="transmembrane region" description="Helical" evidence="6">
    <location>
        <begin position="21"/>
        <end position="42"/>
    </location>
</feature>
<evidence type="ECO:0000256" key="1">
    <source>
        <dbReference type="ARBA" id="ARBA00004141"/>
    </source>
</evidence>
<organism evidence="7 8">
    <name type="scientific">Neiella litorisoli</name>
    <dbReference type="NCBI Taxonomy" id="2771431"/>
    <lineage>
        <taxon>Bacteria</taxon>
        <taxon>Pseudomonadati</taxon>
        <taxon>Pseudomonadota</taxon>
        <taxon>Gammaproteobacteria</taxon>
        <taxon>Alteromonadales</taxon>
        <taxon>Echinimonadaceae</taxon>
        <taxon>Neiella</taxon>
    </lineage>
</organism>
<reference evidence="7" key="1">
    <citation type="submission" date="2020-09" db="EMBL/GenBank/DDBJ databases">
        <title>A novel bacterium of genus Neiella, isolated from South China Sea.</title>
        <authorList>
            <person name="Huang H."/>
            <person name="Mo K."/>
            <person name="Hu Y."/>
        </authorList>
    </citation>
    <scope>NUCLEOTIDE SEQUENCE</scope>
    <source>
        <strain evidence="7">HB171785</strain>
    </source>
</reference>
<dbReference type="CDD" id="cd15904">
    <property type="entry name" value="TSPO_MBR"/>
    <property type="match status" value="1"/>
</dbReference>
<comment type="similarity">
    <text evidence="2">Belongs to the TspO/BZRP family.</text>
</comment>
<comment type="subcellular location">
    <subcellularLocation>
        <location evidence="1">Membrane</location>
        <topology evidence="1">Multi-pass membrane protein</topology>
    </subcellularLocation>
</comment>
<dbReference type="InterPro" id="IPR038330">
    <property type="entry name" value="TspO/MBR-related_sf"/>
</dbReference>
<protein>
    <submittedName>
        <fullName evidence="7">Tryptophan-rich sensory protein</fullName>
    </submittedName>
</protein>
<keyword evidence="4 6" id="KW-1133">Transmembrane helix</keyword>